<dbReference type="EMBL" id="KN294023">
    <property type="protein sequence ID" value="EEH38594.2"/>
    <property type="molecule type" value="Genomic_DNA"/>
</dbReference>
<gene>
    <name evidence="1" type="ORF">PAAG_08321</name>
</gene>
<dbReference type="GeneID" id="9092972"/>
<organism evidence="1 2">
    <name type="scientific">Paracoccidioides lutzii (strain ATCC MYA-826 / Pb01)</name>
    <name type="common">Paracoccidioides brasiliensis</name>
    <dbReference type="NCBI Taxonomy" id="502779"/>
    <lineage>
        <taxon>Eukaryota</taxon>
        <taxon>Fungi</taxon>
        <taxon>Dikarya</taxon>
        <taxon>Ascomycota</taxon>
        <taxon>Pezizomycotina</taxon>
        <taxon>Eurotiomycetes</taxon>
        <taxon>Eurotiomycetidae</taxon>
        <taxon>Onygenales</taxon>
        <taxon>Ajellomycetaceae</taxon>
        <taxon>Paracoccidioides</taxon>
    </lineage>
</organism>
<dbReference type="Proteomes" id="UP000002059">
    <property type="component" value="Partially assembled WGS sequence"/>
</dbReference>
<evidence type="ECO:0000313" key="1">
    <source>
        <dbReference type="EMBL" id="EEH38594.2"/>
    </source>
</evidence>
<sequence>MQNAKFEELEFSDSSGGCARRQLLWETAGFSTAILKYSGENPPKILVRTDNCALQVNPIAAQIRAEHSIHGSPCNITEANQYGELSNLGLPRGANFNNIFPNKAICCLKAILGPITLLEAQPQVEPNIPSPHWKASLEKNSRKDIIEDSKVDSC</sequence>
<name>C1HC30_PARBA</name>
<dbReference type="RefSeq" id="XP_015701140.1">
    <property type="nucleotide sequence ID" value="XM_015846476.1"/>
</dbReference>
<proteinExistence type="predicted"/>
<reference evidence="1 2" key="1">
    <citation type="journal article" date="2011" name="PLoS Genet.">
        <title>Comparative genomic analysis of human fungal pathogens causing paracoccidioidomycosis.</title>
        <authorList>
            <person name="Desjardins C.A."/>
            <person name="Champion M.D."/>
            <person name="Holder J.W."/>
            <person name="Muszewska A."/>
            <person name="Goldberg J."/>
            <person name="Bailao A.M."/>
            <person name="Brigido M.M."/>
            <person name="Ferreira M.E."/>
            <person name="Garcia A.M."/>
            <person name="Grynberg M."/>
            <person name="Gujja S."/>
            <person name="Heiman D.I."/>
            <person name="Henn M.R."/>
            <person name="Kodira C.D."/>
            <person name="Leon-Narvaez H."/>
            <person name="Longo L.V."/>
            <person name="Ma L.J."/>
            <person name="Malavazi I."/>
            <person name="Matsuo A.L."/>
            <person name="Morais F.V."/>
            <person name="Pereira M."/>
            <person name="Rodriguez-Brito S."/>
            <person name="Sakthikumar S."/>
            <person name="Salem-Izacc S.M."/>
            <person name="Sykes S.M."/>
            <person name="Teixeira M.M."/>
            <person name="Vallejo M.C."/>
            <person name="Walter M.E."/>
            <person name="Yandava C."/>
            <person name="Young S."/>
            <person name="Zeng Q."/>
            <person name="Zucker J."/>
            <person name="Felipe M.S."/>
            <person name="Goldman G.H."/>
            <person name="Haas B.J."/>
            <person name="McEwen J.G."/>
            <person name="Nino-Vega G."/>
            <person name="Puccia R."/>
            <person name="San-Blas G."/>
            <person name="Soares C.M."/>
            <person name="Birren B.W."/>
            <person name="Cuomo C.A."/>
        </authorList>
    </citation>
    <scope>NUCLEOTIDE SEQUENCE [LARGE SCALE GENOMIC DNA]</scope>
    <source>
        <strain evidence="2">ATCC MYA-826 / Pb01</strain>
    </source>
</reference>
<dbReference type="KEGG" id="pbl:PAAG_08321"/>
<keyword evidence="2" id="KW-1185">Reference proteome</keyword>
<dbReference type="HOGENOM" id="CLU_1704779_0_0_1"/>
<dbReference type="AlphaFoldDB" id="C1HC30"/>
<accession>C1HC30</accession>
<protein>
    <submittedName>
        <fullName evidence="1">Uncharacterized protein</fullName>
    </submittedName>
</protein>
<evidence type="ECO:0000313" key="2">
    <source>
        <dbReference type="Proteomes" id="UP000002059"/>
    </source>
</evidence>
<dbReference type="VEuPathDB" id="FungiDB:PAAG_08321"/>